<keyword evidence="4" id="KW-1185">Reference proteome</keyword>
<dbReference type="SUPFAM" id="SSF81382">
    <property type="entry name" value="Skp1 dimerisation domain-like"/>
    <property type="match status" value="1"/>
</dbReference>
<gene>
    <name evidence="3" type="ORF">CSSPJE1EN1_LOCUS26770</name>
</gene>
<accession>A0ABP0VAD9</accession>
<dbReference type="InterPro" id="IPR016072">
    <property type="entry name" value="Skp1_comp_dimer"/>
</dbReference>
<proteinExistence type="predicted"/>
<evidence type="ECO:0000259" key="2">
    <source>
        <dbReference type="Pfam" id="PF01466"/>
    </source>
</evidence>
<dbReference type="InterPro" id="IPR036296">
    <property type="entry name" value="SKP1-like_dim_sf"/>
</dbReference>
<organism evidence="3 4">
    <name type="scientific">Sphagnum jensenii</name>
    <dbReference type="NCBI Taxonomy" id="128206"/>
    <lineage>
        <taxon>Eukaryota</taxon>
        <taxon>Viridiplantae</taxon>
        <taxon>Streptophyta</taxon>
        <taxon>Embryophyta</taxon>
        <taxon>Bryophyta</taxon>
        <taxon>Sphagnophytina</taxon>
        <taxon>Sphagnopsida</taxon>
        <taxon>Sphagnales</taxon>
        <taxon>Sphagnaceae</taxon>
        <taxon>Sphagnum</taxon>
    </lineage>
</organism>
<sequence>MASVYLSVTLLVDITAKAIAKLIVNKTPEDIRNKWNIRSDFEPEEEEYLRQLNEWAEVKSSIEPTSVLLSHFLEESLKE</sequence>
<comment type="pathway">
    <text evidence="1">Protein modification; protein ubiquitination.</text>
</comment>
<comment type="caution">
    <text evidence="3">The sequence shown here is derived from an EMBL/GenBank/DDBJ whole genome shotgun (WGS) entry which is preliminary data.</text>
</comment>
<dbReference type="Gene3D" id="3.30.710.10">
    <property type="entry name" value="Potassium Channel Kv1.1, Chain A"/>
    <property type="match status" value="1"/>
</dbReference>
<evidence type="ECO:0000313" key="3">
    <source>
        <dbReference type="EMBL" id="CAK9251392.1"/>
    </source>
</evidence>
<dbReference type="Proteomes" id="UP001497444">
    <property type="component" value="Unassembled WGS sequence"/>
</dbReference>
<dbReference type="EMBL" id="CAXAQS010000373">
    <property type="protein sequence ID" value="CAK9251392.1"/>
    <property type="molecule type" value="Genomic_DNA"/>
</dbReference>
<dbReference type="Pfam" id="PF01466">
    <property type="entry name" value="Skp1"/>
    <property type="match status" value="1"/>
</dbReference>
<feature type="domain" description="SKP1 component dimerisation" evidence="2">
    <location>
        <begin position="11"/>
        <end position="56"/>
    </location>
</feature>
<evidence type="ECO:0000313" key="4">
    <source>
        <dbReference type="Proteomes" id="UP001497444"/>
    </source>
</evidence>
<evidence type="ECO:0000256" key="1">
    <source>
        <dbReference type="ARBA" id="ARBA00004906"/>
    </source>
</evidence>
<reference evidence="3" key="1">
    <citation type="submission" date="2024-02" db="EMBL/GenBank/DDBJ databases">
        <authorList>
            <consortium name="ELIXIR-Norway"/>
            <consortium name="Elixir Norway"/>
        </authorList>
    </citation>
    <scope>NUCLEOTIDE SEQUENCE</scope>
</reference>
<protein>
    <recommendedName>
        <fullName evidence="2">SKP1 component dimerisation domain-containing protein</fullName>
    </recommendedName>
</protein>
<name>A0ABP0VAD9_9BRYO</name>
<dbReference type="InterPro" id="IPR011333">
    <property type="entry name" value="SKP1/BTB/POZ_sf"/>
</dbReference>